<reference evidence="1 2" key="1">
    <citation type="journal article" date="2016" name="PLoS Pathog.">
        <title>Biosynthesis of antibiotic leucinostatins in bio-control fungus Purpureocillium lilacinum and their inhibition on phytophthora revealed by genome mining.</title>
        <authorList>
            <person name="Wang G."/>
            <person name="Liu Z."/>
            <person name="Lin R."/>
            <person name="Li E."/>
            <person name="Mao Z."/>
            <person name="Ling J."/>
            <person name="Yang Y."/>
            <person name="Yin W.B."/>
            <person name="Xie B."/>
        </authorList>
    </citation>
    <scope>NUCLEOTIDE SEQUENCE [LARGE SCALE GENOMIC DNA]</scope>
    <source>
        <strain evidence="1">170</strain>
    </source>
</reference>
<sequence length="188" mass="21488">MLRSVKRFIPEEAKRFVGADGKLQTTQQNLDFLVEHGLEVDNGRMIRISAGSELSRAATNYSVTVAYSPRHIIHPFDLRYFDPRGHPMAAMVRVKYAQKTQEEPLWIMVTAAGGSPAVVRSVTQRRFTRCLHDAFRELRSEPGPKRQVARRMQGTLWITFHNPIKAARHSPERFGRVIANGLVRYCTE</sequence>
<dbReference type="RefSeq" id="XP_018145424.1">
    <property type="nucleotide sequence ID" value="XM_018284083.1"/>
</dbReference>
<dbReference type="Proteomes" id="UP000078397">
    <property type="component" value="Unassembled WGS sequence"/>
</dbReference>
<accession>A0A179FSK0</accession>
<proteinExistence type="predicted"/>
<organism evidence="1 2">
    <name type="scientific">Pochonia chlamydosporia 170</name>
    <dbReference type="NCBI Taxonomy" id="1380566"/>
    <lineage>
        <taxon>Eukaryota</taxon>
        <taxon>Fungi</taxon>
        <taxon>Dikarya</taxon>
        <taxon>Ascomycota</taxon>
        <taxon>Pezizomycotina</taxon>
        <taxon>Sordariomycetes</taxon>
        <taxon>Hypocreomycetidae</taxon>
        <taxon>Hypocreales</taxon>
        <taxon>Clavicipitaceae</taxon>
        <taxon>Pochonia</taxon>
    </lineage>
</organism>
<comment type="caution">
    <text evidence="1">The sequence shown here is derived from an EMBL/GenBank/DDBJ whole genome shotgun (WGS) entry which is preliminary data.</text>
</comment>
<protein>
    <submittedName>
        <fullName evidence="1">Uncharacterized protein</fullName>
    </submittedName>
</protein>
<dbReference type="GeneID" id="28848077"/>
<evidence type="ECO:0000313" key="2">
    <source>
        <dbReference type="Proteomes" id="UP000078397"/>
    </source>
</evidence>
<name>A0A179FSK0_METCM</name>
<gene>
    <name evidence="1" type="ORF">VFPPC_04798</name>
</gene>
<keyword evidence="2" id="KW-1185">Reference proteome</keyword>
<evidence type="ECO:0000313" key="1">
    <source>
        <dbReference type="EMBL" id="OAQ68574.1"/>
    </source>
</evidence>
<dbReference type="EMBL" id="LSBJ02000003">
    <property type="protein sequence ID" value="OAQ68574.1"/>
    <property type="molecule type" value="Genomic_DNA"/>
</dbReference>
<dbReference type="KEGG" id="pchm:VFPPC_04798"/>
<dbReference type="OrthoDB" id="5124663at2759"/>
<dbReference type="AlphaFoldDB" id="A0A179FSK0"/>